<dbReference type="PANTHER" id="PTHR35259">
    <property type="entry name" value="BOMBESIN RECEPTOR-ACTIVATED PROTEIN C6ORF89"/>
    <property type="match status" value="1"/>
</dbReference>
<keyword evidence="1" id="KW-1133">Transmembrane helix</keyword>
<dbReference type="Proteomes" id="UP000005408">
    <property type="component" value="Unassembled WGS sequence"/>
</dbReference>
<dbReference type="OrthoDB" id="10059103at2759"/>
<evidence type="ECO:0000256" key="1">
    <source>
        <dbReference type="SAM" id="Phobius"/>
    </source>
</evidence>
<dbReference type="EnsemblMetazoa" id="G13516.5">
    <property type="protein sequence ID" value="G13516.5:cds"/>
    <property type="gene ID" value="G13516"/>
</dbReference>
<protein>
    <submittedName>
        <fullName evidence="2">Uncharacterized protein</fullName>
    </submittedName>
</protein>
<dbReference type="OMA" id="ETLWENC"/>
<dbReference type="EnsemblMetazoa" id="G13516.2">
    <property type="protein sequence ID" value="G13516.2:cds"/>
    <property type="gene ID" value="G13516"/>
</dbReference>
<dbReference type="Gene3D" id="2.60.120.650">
    <property type="entry name" value="Cupin"/>
    <property type="match status" value="1"/>
</dbReference>
<sequence>MPADKETSPTTEGEEKEMSLKEKLEYFDREIRLLHQFCINSGYSKQQIQQSAEPFIRATDSLAWRKTKKKMIYFGVIIAVLASLYHFNPAFKLIAAICRITAIKLIPVWDWTKVHQWECMVDNPLYAGLQLTEEDCDICKDLLTVERRTGLSARDFTENYLKMELPVIVEDGTKDWPKEKLQINIHSIYKAYKENKALYKNPVCGFHSDTKYGGLHVFLHQAVNSNMESYSADWENCMKDSAKAFRSLYQRPYFMPQTVEISDTNWIFVSKGSLEHHFDIPLSTPLLMLIAMKGRFEIALSPKDPCTKSCVDVPAELHQGEIMIITMADLLWLKSYRPMESGENILIGVAGSYE</sequence>
<dbReference type="AlphaFoldDB" id="A0A8W8IE20"/>
<evidence type="ECO:0000313" key="2">
    <source>
        <dbReference type="EnsemblMetazoa" id="G13516.2:cds"/>
    </source>
</evidence>
<keyword evidence="1" id="KW-0812">Transmembrane</keyword>
<evidence type="ECO:0000313" key="3">
    <source>
        <dbReference type="Proteomes" id="UP000005408"/>
    </source>
</evidence>
<keyword evidence="3" id="KW-1185">Reference proteome</keyword>
<accession>A0A8W8IE20</accession>
<proteinExistence type="predicted"/>
<dbReference type="InterPro" id="IPR038757">
    <property type="entry name" value="BRAP"/>
</dbReference>
<keyword evidence="1" id="KW-0472">Membrane</keyword>
<reference evidence="2" key="1">
    <citation type="submission" date="2022-08" db="UniProtKB">
        <authorList>
            <consortium name="EnsemblMetazoa"/>
        </authorList>
    </citation>
    <scope>IDENTIFICATION</scope>
    <source>
        <strain evidence="2">05x7-T-G4-1.051#20</strain>
    </source>
</reference>
<dbReference type="EnsemblMetazoa" id="G13516.1">
    <property type="protein sequence ID" value="G13516.1:cds"/>
    <property type="gene ID" value="G13516"/>
</dbReference>
<name>A0A8W8IE20_MAGGI</name>
<feature type="transmembrane region" description="Helical" evidence="1">
    <location>
        <begin position="71"/>
        <end position="88"/>
    </location>
</feature>
<organism evidence="2 3">
    <name type="scientific">Magallana gigas</name>
    <name type="common">Pacific oyster</name>
    <name type="synonym">Crassostrea gigas</name>
    <dbReference type="NCBI Taxonomy" id="29159"/>
    <lineage>
        <taxon>Eukaryota</taxon>
        <taxon>Metazoa</taxon>
        <taxon>Spiralia</taxon>
        <taxon>Lophotrochozoa</taxon>
        <taxon>Mollusca</taxon>
        <taxon>Bivalvia</taxon>
        <taxon>Autobranchia</taxon>
        <taxon>Pteriomorphia</taxon>
        <taxon>Ostreida</taxon>
        <taxon>Ostreoidea</taxon>
        <taxon>Ostreidae</taxon>
        <taxon>Magallana</taxon>
    </lineage>
</organism>